<dbReference type="SMART" id="SM00388">
    <property type="entry name" value="HisKA"/>
    <property type="match status" value="1"/>
</dbReference>
<dbReference type="InterPro" id="IPR036097">
    <property type="entry name" value="HisK_dim/P_sf"/>
</dbReference>
<keyword evidence="3" id="KW-0597">Phosphoprotein</keyword>
<dbReference type="Pfam" id="PF08447">
    <property type="entry name" value="PAS_3"/>
    <property type="match status" value="1"/>
</dbReference>
<dbReference type="InterPro" id="IPR036890">
    <property type="entry name" value="HATPase_C_sf"/>
</dbReference>
<dbReference type="InterPro" id="IPR013767">
    <property type="entry name" value="PAS_fold"/>
</dbReference>
<evidence type="ECO:0000256" key="4">
    <source>
        <dbReference type="ARBA" id="ARBA00022679"/>
    </source>
</evidence>
<dbReference type="PROSITE" id="PS50112">
    <property type="entry name" value="PAS"/>
    <property type="match status" value="3"/>
</dbReference>
<evidence type="ECO:0000313" key="11">
    <source>
        <dbReference type="Proteomes" id="UP000183994"/>
    </source>
</evidence>
<dbReference type="RefSeq" id="WP_073475097.1">
    <property type="nucleotide sequence ID" value="NZ_FQZU01000008.1"/>
</dbReference>
<dbReference type="InterPro" id="IPR000014">
    <property type="entry name" value="PAS"/>
</dbReference>
<evidence type="ECO:0000313" key="10">
    <source>
        <dbReference type="EMBL" id="SHJ51925.1"/>
    </source>
</evidence>
<dbReference type="SUPFAM" id="SSF47384">
    <property type="entry name" value="Homodimeric domain of signal transducing histidine kinase"/>
    <property type="match status" value="1"/>
</dbReference>
<dbReference type="CDD" id="cd00082">
    <property type="entry name" value="HisKA"/>
    <property type="match status" value="1"/>
</dbReference>
<dbReference type="GO" id="GO:0006355">
    <property type="term" value="P:regulation of DNA-templated transcription"/>
    <property type="evidence" value="ECO:0007669"/>
    <property type="project" value="InterPro"/>
</dbReference>
<keyword evidence="5 10" id="KW-0418">Kinase</keyword>
<dbReference type="AlphaFoldDB" id="A0A1M6JZ03"/>
<dbReference type="SUPFAM" id="SSF53850">
    <property type="entry name" value="Periplasmic binding protein-like II"/>
    <property type="match status" value="1"/>
</dbReference>
<keyword evidence="4" id="KW-0808">Transferase</keyword>
<evidence type="ECO:0000259" key="8">
    <source>
        <dbReference type="PROSITE" id="PS50112"/>
    </source>
</evidence>
<dbReference type="Gene3D" id="3.40.190.10">
    <property type="entry name" value="Periplasmic binding protein-like II"/>
    <property type="match status" value="2"/>
</dbReference>
<feature type="domain" description="PAC" evidence="9">
    <location>
        <begin position="686"/>
        <end position="737"/>
    </location>
</feature>
<dbReference type="Gene3D" id="3.30.565.10">
    <property type="entry name" value="Histidine kinase-like ATPase, C-terminal domain"/>
    <property type="match status" value="1"/>
</dbReference>
<dbReference type="Pfam" id="PF00989">
    <property type="entry name" value="PAS"/>
    <property type="match status" value="1"/>
</dbReference>
<dbReference type="InterPro" id="IPR003594">
    <property type="entry name" value="HATPase_dom"/>
</dbReference>
<dbReference type="InterPro" id="IPR003661">
    <property type="entry name" value="HisK_dim/P_dom"/>
</dbReference>
<dbReference type="OrthoDB" id="5439205at2"/>
<dbReference type="Pfam" id="PF08448">
    <property type="entry name" value="PAS_4"/>
    <property type="match status" value="1"/>
</dbReference>
<proteinExistence type="predicted"/>
<gene>
    <name evidence="10" type="ORF">SAMN02745216_01815</name>
</gene>
<dbReference type="InterPro" id="IPR003018">
    <property type="entry name" value="GAF"/>
</dbReference>
<feature type="transmembrane region" description="Helical" evidence="6">
    <location>
        <begin position="14"/>
        <end position="38"/>
    </location>
</feature>
<dbReference type="SUPFAM" id="SSF55785">
    <property type="entry name" value="PYP-like sensor domain (PAS domain)"/>
    <property type="match status" value="3"/>
</dbReference>
<feature type="domain" description="PAS" evidence="8">
    <location>
        <begin position="309"/>
        <end position="382"/>
    </location>
</feature>
<evidence type="ECO:0000256" key="3">
    <source>
        <dbReference type="ARBA" id="ARBA00022553"/>
    </source>
</evidence>
<evidence type="ECO:0000259" key="7">
    <source>
        <dbReference type="PROSITE" id="PS50109"/>
    </source>
</evidence>
<dbReference type="InterPro" id="IPR052162">
    <property type="entry name" value="Sensor_kinase/Photoreceptor"/>
</dbReference>
<dbReference type="Gene3D" id="3.30.450.20">
    <property type="entry name" value="PAS domain"/>
    <property type="match status" value="3"/>
</dbReference>
<dbReference type="EC" id="2.7.13.3" evidence="2"/>
<dbReference type="NCBIfam" id="TIGR00229">
    <property type="entry name" value="sensory_box"/>
    <property type="match status" value="3"/>
</dbReference>
<dbReference type="InterPro" id="IPR004358">
    <property type="entry name" value="Sig_transdc_His_kin-like_C"/>
</dbReference>
<dbReference type="SUPFAM" id="SSF55874">
    <property type="entry name" value="ATPase domain of HSP90 chaperone/DNA topoisomerase II/histidine kinase"/>
    <property type="match status" value="1"/>
</dbReference>
<feature type="domain" description="PAS" evidence="8">
    <location>
        <begin position="738"/>
        <end position="785"/>
    </location>
</feature>
<dbReference type="Gene3D" id="1.10.287.130">
    <property type="match status" value="1"/>
</dbReference>
<evidence type="ECO:0000256" key="1">
    <source>
        <dbReference type="ARBA" id="ARBA00000085"/>
    </source>
</evidence>
<dbReference type="InterPro" id="IPR013655">
    <property type="entry name" value="PAS_fold_3"/>
</dbReference>
<feature type="transmembrane region" description="Helical" evidence="6">
    <location>
        <begin position="273"/>
        <end position="291"/>
    </location>
</feature>
<comment type="catalytic activity">
    <reaction evidence="1">
        <text>ATP + protein L-histidine = ADP + protein N-phospho-L-histidine.</text>
        <dbReference type="EC" id="2.7.13.3"/>
    </reaction>
</comment>
<dbReference type="InterPro" id="IPR001638">
    <property type="entry name" value="Solute-binding_3/MltF_N"/>
</dbReference>
<dbReference type="Pfam" id="PF00512">
    <property type="entry name" value="HisKA"/>
    <property type="match status" value="1"/>
</dbReference>
<reference evidence="11" key="1">
    <citation type="submission" date="2016-11" db="EMBL/GenBank/DDBJ databases">
        <authorList>
            <person name="Varghese N."/>
            <person name="Submissions S."/>
        </authorList>
    </citation>
    <scope>NUCLEOTIDE SEQUENCE [LARGE SCALE GENOMIC DNA]</scope>
    <source>
        <strain evidence="11">DSM 16219</strain>
    </source>
</reference>
<evidence type="ECO:0000256" key="6">
    <source>
        <dbReference type="SAM" id="Phobius"/>
    </source>
</evidence>
<dbReference type="CDD" id="cd13704">
    <property type="entry name" value="PBP2_HisK"/>
    <property type="match status" value="1"/>
</dbReference>
<keyword evidence="6" id="KW-0472">Membrane</keyword>
<dbReference type="GO" id="GO:0000155">
    <property type="term" value="F:phosphorelay sensor kinase activity"/>
    <property type="evidence" value="ECO:0007669"/>
    <property type="project" value="InterPro"/>
</dbReference>
<dbReference type="EMBL" id="FQZU01000008">
    <property type="protein sequence ID" value="SHJ51925.1"/>
    <property type="molecule type" value="Genomic_DNA"/>
</dbReference>
<evidence type="ECO:0000256" key="2">
    <source>
        <dbReference type="ARBA" id="ARBA00012438"/>
    </source>
</evidence>
<sequence>MQISNPSPQFLPRLAGRLLLVALTFAWVWGLSGFSLAVSPDGTLKARGDWAYPPYETLENGKPVGFNLDVLNAVCRIMGYKPEISLGPWKEVREDLEKGRIDMITGMFYSPDRDQHVDFSSPHVIVTHGLFVKKGSKIRSMEGIKNARIAVQEGDIMHDYVLSQKLGKQILTARDQSGVLKLVASGKADCALVPKMQGLYYARKNGLNNLVTVGPPILPREYCFAVREGDASLLAGLNEGLRILRASGEFEQIHRKWFGVFEPEPASKMLKKYLLWVILPLIFLLLMAYLWTRVLKRQVQIQTRALMASEQRFAGLLDRLNEVVYRMSIPDGKYEYCSQASKLIFGYTPEEILSTPKIIKEIVHPDWIPMFKREWESLLAGKVPPSYEYKIVDKNGKERWIYQTNTGVFDEEGSIIAIEGCCTDITERKEAEEKVQEHLTFFKHLTRVEQELSGEQELEEALDKVLGEVLDVFQCDRAWLLYPLDPEAPSIQISWERARPEYENPEIQRRDIPMTPGMARMFAGYIETKAPGEQYFEPGDLDIDPENRLKVQSLLAVAMFPQTGKPWLFGLHQCSHSREWTDWEKNLFNEIGLRIGEALNSLLLLRDIRQSEEMFRAITEHTSDSISIFSPEMTIKYVSPSTARLSGFDYNQFIGADYQTFIHPEDQLEFEEVLHRAMQSEGETFTIEDARLINASGEYVHYQVLVVSLLETPGINGIVVNCRDLTSRQEAEREMTRLRRLLSDIINSMPSALIGVDENGEITHWNLGAEKFSGIGESQALGRTLRETFSHILTLCDLVQKSQSTGKPHKETNVPVKIQGRQQFLDVTIYPLTSEDRGGAVIRLDDVTEQMRIEEMMIQSEKMLSVGGLAAGMAHEINNPLAGMIQNAEVLLNRLSENLPANLKEASNLGMDLGSIKAYMENRGIFTMLNNIRESGQRAAAIVDNMLGFSRKTESLFLAHDLKALVEKTLELASSDYDLKRDYDFKKIKIEREFEDGLPLVECEATNIQQVLLNLLKNGAVAMAEKTYSAGQPCFTLRLKKEGDMVRLEVEDNGNGMPEDVRKRVFEPFFTTKGVGQGTGLGLSVSYFIIVEKHRGAMRVESLPGKGTTFIIHLPITAVRDEFSSKQSPPI</sequence>
<dbReference type="PANTHER" id="PTHR43304">
    <property type="entry name" value="PHYTOCHROME-LIKE PROTEIN CPH1"/>
    <property type="match status" value="1"/>
</dbReference>
<dbReference type="SMART" id="SM00387">
    <property type="entry name" value="HATPase_c"/>
    <property type="match status" value="1"/>
</dbReference>
<feature type="domain" description="Histidine kinase" evidence="7">
    <location>
        <begin position="872"/>
        <end position="1118"/>
    </location>
</feature>
<dbReference type="InterPro" id="IPR000700">
    <property type="entry name" value="PAS-assoc_C"/>
</dbReference>
<feature type="domain" description="PAC" evidence="9">
    <location>
        <begin position="385"/>
        <end position="437"/>
    </location>
</feature>
<dbReference type="InterPro" id="IPR029016">
    <property type="entry name" value="GAF-like_dom_sf"/>
</dbReference>
<dbReference type="PROSITE" id="PS50109">
    <property type="entry name" value="HIS_KIN"/>
    <property type="match status" value="1"/>
</dbReference>
<dbReference type="PRINTS" id="PR00344">
    <property type="entry name" value="BCTRLSENSOR"/>
</dbReference>
<dbReference type="SUPFAM" id="SSF55781">
    <property type="entry name" value="GAF domain-like"/>
    <property type="match status" value="1"/>
</dbReference>
<dbReference type="InterPro" id="IPR005467">
    <property type="entry name" value="His_kinase_dom"/>
</dbReference>
<evidence type="ECO:0000259" key="9">
    <source>
        <dbReference type="PROSITE" id="PS50113"/>
    </source>
</evidence>
<dbReference type="Pfam" id="PF00497">
    <property type="entry name" value="SBP_bac_3"/>
    <property type="match status" value="1"/>
</dbReference>
<dbReference type="InterPro" id="IPR001610">
    <property type="entry name" value="PAC"/>
</dbReference>
<keyword evidence="6" id="KW-0812">Transmembrane</keyword>
<accession>A0A1M6JZ03</accession>
<dbReference type="STRING" id="1121393.SAMN02745216_01815"/>
<feature type="domain" description="PAS" evidence="8">
    <location>
        <begin position="611"/>
        <end position="681"/>
    </location>
</feature>
<dbReference type="Pfam" id="PF02518">
    <property type="entry name" value="HATPase_c"/>
    <property type="match status" value="1"/>
</dbReference>
<dbReference type="Pfam" id="PF01590">
    <property type="entry name" value="GAF"/>
    <property type="match status" value="1"/>
</dbReference>
<keyword evidence="6" id="KW-1133">Transmembrane helix</keyword>
<dbReference type="PANTHER" id="PTHR43304:SF1">
    <property type="entry name" value="PAC DOMAIN-CONTAINING PROTEIN"/>
    <property type="match status" value="1"/>
</dbReference>
<dbReference type="Gene3D" id="3.30.450.40">
    <property type="match status" value="1"/>
</dbReference>
<dbReference type="CDD" id="cd00130">
    <property type="entry name" value="PAS"/>
    <property type="match status" value="3"/>
</dbReference>
<evidence type="ECO:0000256" key="5">
    <source>
        <dbReference type="ARBA" id="ARBA00022777"/>
    </source>
</evidence>
<protein>
    <recommendedName>
        <fullName evidence="2">histidine kinase</fullName>
        <ecNumber evidence="2">2.7.13.3</ecNumber>
    </recommendedName>
</protein>
<dbReference type="SMART" id="SM00086">
    <property type="entry name" value="PAC"/>
    <property type="match status" value="2"/>
</dbReference>
<name>A0A1M6JZ03_9BACT</name>
<keyword evidence="11" id="KW-1185">Reference proteome</keyword>
<dbReference type="InterPro" id="IPR013656">
    <property type="entry name" value="PAS_4"/>
</dbReference>
<dbReference type="SMART" id="SM00062">
    <property type="entry name" value="PBPb"/>
    <property type="match status" value="1"/>
</dbReference>
<dbReference type="PROSITE" id="PS50113">
    <property type="entry name" value="PAC"/>
    <property type="match status" value="2"/>
</dbReference>
<dbReference type="SMART" id="SM00091">
    <property type="entry name" value="PAS"/>
    <property type="match status" value="3"/>
</dbReference>
<dbReference type="Proteomes" id="UP000183994">
    <property type="component" value="Unassembled WGS sequence"/>
</dbReference>
<dbReference type="InterPro" id="IPR035965">
    <property type="entry name" value="PAS-like_dom_sf"/>
</dbReference>
<organism evidence="10 11">
    <name type="scientific">Desulfatibacillum alkenivorans DSM 16219</name>
    <dbReference type="NCBI Taxonomy" id="1121393"/>
    <lineage>
        <taxon>Bacteria</taxon>
        <taxon>Pseudomonadati</taxon>
        <taxon>Thermodesulfobacteriota</taxon>
        <taxon>Desulfobacteria</taxon>
        <taxon>Desulfobacterales</taxon>
        <taxon>Desulfatibacillaceae</taxon>
        <taxon>Desulfatibacillum</taxon>
    </lineage>
</organism>